<proteinExistence type="predicted"/>
<organism evidence="1 2">
    <name type="scientific">Popillia japonica</name>
    <name type="common">Japanese beetle</name>
    <dbReference type="NCBI Taxonomy" id="7064"/>
    <lineage>
        <taxon>Eukaryota</taxon>
        <taxon>Metazoa</taxon>
        <taxon>Ecdysozoa</taxon>
        <taxon>Arthropoda</taxon>
        <taxon>Hexapoda</taxon>
        <taxon>Insecta</taxon>
        <taxon>Pterygota</taxon>
        <taxon>Neoptera</taxon>
        <taxon>Endopterygota</taxon>
        <taxon>Coleoptera</taxon>
        <taxon>Polyphaga</taxon>
        <taxon>Scarabaeiformia</taxon>
        <taxon>Scarabaeidae</taxon>
        <taxon>Rutelinae</taxon>
        <taxon>Popillia</taxon>
    </lineage>
</organism>
<keyword evidence="2" id="KW-1185">Reference proteome</keyword>
<evidence type="ECO:0000313" key="1">
    <source>
        <dbReference type="EMBL" id="KAK9721694.1"/>
    </source>
</evidence>
<accession>A0AAW1KP76</accession>
<reference evidence="1 2" key="1">
    <citation type="journal article" date="2024" name="BMC Genomics">
        <title>De novo assembly and annotation of Popillia japonica's genome with initial clues to its potential as an invasive pest.</title>
        <authorList>
            <person name="Cucini C."/>
            <person name="Boschi S."/>
            <person name="Funari R."/>
            <person name="Cardaioli E."/>
            <person name="Iannotti N."/>
            <person name="Marturano G."/>
            <person name="Paoli F."/>
            <person name="Bruttini M."/>
            <person name="Carapelli A."/>
            <person name="Frati F."/>
            <person name="Nardi F."/>
        </authorList>
    </citation>
    <scope>NUCLEOTIDE SEQUENCE [LARGE SCALE GENOMIC DNA]</scope>
    <source>
        <strain evidence="1">DMR45628</strain>
    </source>
</reference>
<dbReference type="AlphaFoldDB" id="A0AAW1KP76"/>
<gene>
    <name evidence="1" type="ORF">QE152_g20788</name>
</gene>
<evidence type="ECO:0000313" key="2">
    <source>
        <dbReference type="Proteomes" id="UP001458880"/>
    </source>
</evidence>
<dbReference type="EMBL" id="JASPKY010000196">
    <property type="protein sequence ID" value="KAK9721694.1"/>
    <property type="molecule type" value="Genomic_DNA"/>
</dbReference>
<dbReference type="Proteomes" id="UP001458880">
    <property type="component" value="Unassembled WGS sequence"/>
</dbReference>
<sequence>MKLKHEILIVKDFLEPYLYSQNILHYETLILKTILDNMKAYIDHYVKADSVTNPNGLNQKKNKLKKKPTIQEILKLAKACNKKPLPKKCLLRRAKRSSIY</sequence>
<name>A0AAW1KP76_POPJA</name>
<protein>
    <submittedName>
        <fullName evidence="1">Uncharacterized protein</fullName>
    </submittedName>
</protein>
<comment type="caution">
    <text evidence="1">The sequence shown here is derived from an EMBL/GenBank/DDBJ whole genome shotgun (WGS) entry which is preliminary data.</text>
</comment>